<name>A0A0N4Z8M2_PARTI</name>
<sequence>MSSRSTRNPRQSSFQLLEKFETFSYCKRLSRFCKYLKAYYKYANEEFSLDWSVEELESTYEMCGSEKDKIEKRLLLLGQLIHNKDLKIIFMSKFVNNSDFDNNDTIYSKIKSLKKTIAGVSSVKDSQYPNLCSFIAKNLRKKLYDSCVTIFSVTTMVRPLVDKYCLNAGEETQKILALPKADIDKLIARLTIRFASTIRKNRFRYFKELGCFWQGVDEVAETNVDALDDKDF</sequence>
<dbReference type="Proteomes" id="UP000038045">
    <property type="component" value="Unplaced"/>
</dbReference>
<dbReference type="WBParaSite" id="PTRK_0000365700.1">
    <property type="protein sequence ID" value="PTRK_0000365700.1"/>
    <property type="gene ID" value="PTRK_0000365700"/>
</dbReference>
<evidence type="ECO:0000313" key="2">
    <source>
        <dbReference type="WBParaSite" id="PTRK_0000365700.1"/>
    </source>
</evidence>
<dbReference type="AlphaFoldDB" id="A0A0N4Z8M2"/>
<reference evidence="2" key="1">
    <citation type="submission" date="2017-02" db="UniProtKB">
        <authorList>
            <consortium name="WormBaseParasite"/>
        </authorList>
    </citation>
    <scope>IDENTIFICATION</scope>
</reference>
<protein>
    <submittedName>
        <fullName evidence="2">CLASP_N domain-containing protein</fullName>
    </submittedName>
</protein>
<keyword evidence="1" id="KW-1185">Reference proteome</keyword>
<accession>A0A0N4Z8M2</accession>
<organism evidence="1 2">
    <name type="scientific">Parastrongyloides trichosuri</name>
    <name type="common">Possum-specific nematode worm</name>
    <dbReference type="NCBI Taxonomy" id="131310"/>
    <lineage>
        <taxon>Eukaryota</taxon>
        <taxon>Metazoa</taxon>
        <taxon>Ecdysozoa</taxon>
        <taxon>Nematoda</taxon>
        <taxon>Chromadorea</taxon>
        <taxon>Rhabditida</taxon>
        <taxon>Tylenchina</taxon>
        <taxon>Panagrolaimomorpha</taxon>
        <taxon>Strongyloidoidea</taxon>
        <taxon>Strongyloididae</taxon>
        <taxon>Parastrongyloides</taxon>
    </lineage>
</organism>
<evidence type="ECO:0000313" key="1">
    <source>
        <dbReference type="Proteomes" id="UP000038045"/>
    </source>
</evidence>
<proteinExistence type="predicted"/>
<dbReference type="STRING" id="131310.A0A0N4Z8M2"/>